<dbReference type="AlphaFoldDB" id="A0AAQ4DUS5"/>
<feature type="region of interest" description="Disordered" evidence="1">
    <location>
        <begin position="1"/>
        <end position="27"/>
    </location>
</feature>
<gene>
    <name evidence="2" type="ORF">V5799_007003</name>
</gene>
<protein>
    <submittedName>
        <fullName evidence="2">Uncharacterized protein</fullName>
    </submittedName>
</protein>
<feature type="compositionally biased region" description="Basic residues" evidence="1">
    <location>
        <begin position="127"/>
        <end position="136"/>
    </location>
</feature>
<reference evidence="2 3" key="1">
    <citation type="journal article" date="2023" name="Arcadia Sci">
        <title>De novo assembly of a long-read Amblyomma americanum tick genome.</title>
        <authorList>
            <person name="Chou S."/>
            <person name="Poskanzer K.E."/>
            <person name="Rollins M."/>
            <person name="Thuy-Boun P.S."/>
        </authorList>
    </citation>
    <scope>NUCLEOTIDE SEQUENCE [LARGE SCALE GENOMIC DNA]</scope>
    <source>
        <strain evidence="2">F_SG_1</strain>
        <tissue evidence="2">Salivary glands</tissue>
    </source>
</reference>
<keyword evidence="3" id="KW-1185">Reference proteome</keyword>
<accession>A0AAQ4DUS5</accession>
<comment type="caution">
    <text evidence="2">The sequence shown here is derived from an EMBL/GenBank/DDBJ whole genome shotgun (WGS) entry which is preliminary data.</text>
</comment>
<evidence type="ECO:0000256" key="1">
    <source>
        <dbReference type="SAM" id="MobiDB-lite"/>
    </source>
</evidence>
<feature type="region of interest" description="Disordered" evidence="1">
    <location>
        <begin position="124"/>
        <end position="161"/>
    </location>
</feature>
<feature type="compositionally biased region" description="Low complexity" evidence="1">
    <location>
        <begin position="62"/>
        <end position="81"/>
    </location>
</feature>
<name>A0AAQ4DUS5_AMBAM</name>
<proteinExistence type="predicted"/>
<dbReference type="PANTHER" id="PTHR23080:SF63">
    <property type="entry name" value="TICK TRANSPOSON"/>
    <property type="match status" value="1"/>
</dbReference>
<dbReference type="Proteomes" id="UP001321473">
    <property type="component" value="Unassembled WGS sequence"/>
</dbReference>
<evidence type="ECO:0000313" key="2">
    <source>
        <dbReference type="EMBL" id="KAK8766215.1"/>
    </source>
</evidence>
<sequence>MNRLDETMEGLPSNLRSRATGKHRRVGSVDCSRTLHQLYADANRILELQAQAQDFVTAVQRPDAAQSSSGASPPAANASPQVAAPGTVVIIPVDAGEKSSILFLDTTVETPSLHLGYALKKPDQSRYHRRKARSHRQFSSAGAVGGSARDEPATSEDASMCDEGTEPLVCSLADTACQTDLGAADIRGLEDQISGLRQQLQASEEASRSTSFIEEALHGCDERVAFYTGLPTFVMLHSLFKLVKDHISHSRKHSLTQFQEMVLFLMRMRLGC</sequence>
<dbReference type="EMBL" id="JARKHS020026565">
    <property type="protein sequence ID" value="KAK8766215.1"/>
    <property type="molecule type" value="Genomic_DNA"/>
</dbReference>
<feature type="region of interest" description="Disordered" evidence="1">
    <location>
        <begin position="59"/>
        <end position="81"/>
    </location>
</feature>
<dbReference type="PANTHER" id="PTHR23080">
    <property type="entry name" value="THAP DOMAIN PROTEIN"/>
    <property type="match status" value="1"/>
</dbReference>
<evidence type="ECO:0000313" key="3">
    <source>
        <dbReference type="Proteomes" id="UP001321473"/>
    </source>
</evidence>
<organism evidence="2 3">
    <name type="scientific">Amblyomma americanum</name>
    <name type="common">Lone star tick</name>
    <dbReference type="NCBI Taxonomy" id="6943"/>
    <lineage>
        <taxon>Eukaryota</taxon>
        <taxon>Metazoa</taxon>
        <taxon>Ecdysozoa</taxon>
        <taxon>Arthropoda</taxon>
        <taxon>Chelicerata</taxon>
        <taxon>Arachnida</taxon>
        <taxon>Acari</taxon>
        <taxon>Parasitiformes</taxon>
        <taxon>Ixodida</taxon>
        <taxon>Ixodoidea</taxon>
        <taxon>Ixodidae</taxon>
        <taxon>Amblyomminae</taxon>
        <taxon>Amblyomma</taxon>
    </lineage>
</organism>